<feature type="compositionally biased region" description="Low complexity" evidence="1">
    <location>
        <begin position="515"/>
        <end position="526"/>
    </location>
</feature>
<evidence type="ECO:0000313" key="3">
    <source>
        <dbReference type="Proteomes" id="UP000294003"/>
    </source>
</evidence>
<feature type="region of interest" description="Disordered" evidence="1">
    <location>
        <begin position="1"/>
        <end position="110"/>
    </location>
</feature>
<protein>
    <submittedName>
        <fullName evidence="2">Uncharacterized protein</fullName>
    </submittedName>
</protein>
<reference evidence="2 3" key="1">
    <citation type="submission" date="2018-06" db="EMBL/GenBank/DDBJ databases">
        <title>Complete Genomes of Monosporascus.</title>
        <authorList>
            <person name="Robinson A.J."/>
            <person name="Natvig D.O."/>
        </authorList>
    </citation>
    <scope>NUCLEOTIDE SEQUENCE [LARGE SCALE GENOMIC DNA]</scope>
    <source>
        <strain evidence="2 3">CBS 609.92</strain>
    </source>
</reference>
<name>A0ABY0HCK6_9PEZI</name>
<feature type="region of interest" description="Disordered" evidence="1">
    <location>
        <begin position="512"/>
        <end position="583"/>
    </location>
</feature>
<feature type="region of interest" description="Disordered" evidence="1">
    <location>
        <begin position="126"/>
        <end position="328"/>
    </location>
</feature>
<feature type="compositionally biased region" description="Polar residues" evidence="1">
    <location>
        <begin position="565"/>
        <end position="576"/>
    </location>
</feature>
<evidence type="ECO:0000313" key="2">
    <source>
        <dbReference type="EMBL" id="RYO88251.1"/>
    </source>
</evidence>
<dbReference type="EMBL" id="QJNS01000090">
    <property type="protein sequence ID" value="RYO88251.1"/>
    <property type="molecule type" value="Genomic_DNA"/>
</dbReference>
<proteinExistence type="predicted"/>
<feature type="compositionally biased region" description="Polar residues" evidence="1">
    <location>
        <begin position="265"/>
        <end position="279"/>
    </location>
</feature>
<organism evidence="2 3">
    <name type="scientific">Monosporascus cannonballus</name>
    <dbReference type="NCBI Taxonomy" id="155416"/>
    <lineage>
        <taxon>Eukaryota</taxon>
        <taxon>Fungi</taxon>
        <taxon>Dikarya</taxon>
        <taxon>Ascomycota</taxon>
        <taxon>Pezizomycotina</taxon>
        <taxon>Sordariomycetes</taxon>
        <taxon>Xylariomycetidae</taxon>
        <taxon>Xylariales</taxon>
        <taxon>Xylariales incertae sedis</taxon>
        <taxon>Monosporascus</taxon>
    </lineage>
</organism>
<sequence>MVGRSSRPKADSDDEDYIPTRSGRRRPGSRKPPSTQPKVEELNAEDYEGDRLSITTTEQPTIAPEQSTTTVRQSVITGEKSTSTATLEQPATAGEHLTTTPRESTITSPKKLRTIAPAPLNLPVGPANLPLQITSDHHDGRVPSGNHQGSCASISNPRSPSDQGDKMVTTRSQKAETDVMAMPPPPTPSSGMSSAGRRLAKMHISDDSSSATKGSSKNTIAATGANHAAAKSKGGHKRKGNKAEFVADPTPTKIPRSMNPFNRGASKSYSPSPGLSTKPKQFALPKAHSSSPLPSTPTRGQRVKKEPKTPIKNINVAKTPTGTTAGADNTYPTTPVNNNGGIFVGHAGHYMLGSLVPASPLTPGLDSIGLAPDVVVPTSVFTGLEEYMTNFPAFDEIDKIWQLGIQYGIGLGVNAYKAGLMNELVTRGRLFGRHVLIDGGGDVQRMRASIMSRDLFDRVTAAEAGRQFVQNSITMMELAVDNRVDRAIATRRGFIGTNGMWPASTIMQPLGPTVAGPSAGSPSIGGPCVGGFSTAEPSTAGSSTAGPSTTKPSTTGSSAAEYPATGTSASVLSSGDTAPLHPALKPSGAALVISGGNDPQNAGHFDNGLTTPFTAGGTSLGGIDMTRLDGAAGLMANAINNASQRNNTQQSYVSYPLSDTTFTQGDWEDVFASEGAEVAKKEAADMAKRQAAAASSYAGAQGGSGQGTGYEAQHTNGAANVAGSVNVNNAIQSGDTQAHSGAAAGSGSGSSFNVGAQPMLAENKQGHAFVKMSELRK</sequence>
<feature type="compositionally biased region" description="Polar residues" evidence="1">
    <location>
        <begin position="145"/>
        <end position="162"/>
    </location>
</feature>
<feature type="compositionally biased region" description="Polar residues" evidence="1">
    <location>
        <begin position="53"/>
        <end position="89"/>
    </location>
</feature>
<feature type="compositionally biased region" description="Low complexity" evidence="1">
    <location>
        <begin position="207"/>
        <end position="229"/>
    </location>
</feature>
<accession>A0ABY0HCK6</accession>
<gene>
    <name evidence="2" type="ORF">DL762_003856</name>
</gene>
<keyword evidence="3" id="KW-1185">Reference proteome</keyword>
<feature type="compositionally biased region" description="Polar residues" evidence="1">
    <location>
        <begin position="316"/>
        <end position="328"/>
    </location>
</feature>
<evidence type="ECO:0000256" key="1">
    <source>
        <dbReference type="SAM" id="MobiDB-lite"/>
    </source>
</evidence>
<feature type="compositionally biased region" description="Low complexity" evidence="1">
    <location>
        <begin position="537"/>
        <end position="560"/>
    </location>
</feature>
<feature type="compositionally biased region" description="Polar residues" evidence="1">
    <location>
        <begin position="97"/>
        <end position="108"/>
    </location>
</feature>
<feature type="compositionally biased region" description="Polar residues" evidence="1">
    <location>
        <begin position="288"/>
        <end position="299"/>
    </location>
</feature>
<comment type="caution">
    <text evidence="2">The sequence shown here is derived from an EMBL/GenBank/DDBJ whole genome shotgun (WGS) entry which is preliminary data.</text>
</comment>
<dbReference type="Proteomes" id="UP000294003">
    <property type="component" value="Unassembled WGS sequence"/>
</dbReference>